<name>A0ABP7A0R2_9PSEU</name>
<evidence type="ECO:0000256" key="1">
    <source>
        <dbReference type="SAM" id="Phobius"/>
    </source>
</evidence>
<keyword evidence="1" id="KW-0812">Transmembrane</keyword>
<comment type="caution">
    <text evidence="3">The sequence shown here is derived from an EMBL/GenBank/DDBJ whole genome shotgun (WGS) entry which is preliminary data.</text>
</comment>
<dbReference type="PANTHER" id="PTHR43685">
    <property type="entry name" value="GLYCOSYLTRANSFERASE"/>
    <property type="match status" value="1"/>
</dbReference>
<dbReference type="InterPro" id="IPR029044">
    <property type="entry name" value="Nucleotide-diphossugar_trans"/>
</dbReference>
<reference evidence="4" key="1">
    <citation type="journal article" date="2019" name="Int. J. Syst. Evol. Microbiol.">
        <title>The Global Catalogue of Microorganisms (GCM) 10K type strain sequencing project: providing services to taxonomists for standard genome sequencing and annotation.</title>
        <authorList>
            <consortium name="The Broad Institute Genomics Platform"/>
            <consortium name="The Broad Institute Genome Sequencing Center for Infectious Disease"/>
            <person name="Wu L."/>
            <person name="Ma J."/>
        </authorList>
    </citation>
    <scope>NUCLEOTIDE SEQUENCE [LARGE SCALE GENOMIC DNA]</scope>
    <source>
        <strain evidence="4">JCM 17494</strain>
    </source>
</reference>
<protein>
    <submittedName>
        <fullName evidence="3">Glycosyltransferase family 2 protein</fullName>
    </submittedName>
</protein>
<dbReference type="SUPFAM" id="SSF53448">
    <property type="entry name" value="Nucleotide-diphospho-sugar transferases"/>
    <property type="match status" value="1"/>
</dbReference>
<dbReference type="Gene3D" id="3.90.550.10">
    <property type="entry name" value="Spore Coat Polysaccharide Biosynthesis Protein SpsA, Chain A"/>
    <property type="match status" value="1"/>
</dbReference>
<accession>A0ABP7A0R2</accession>
<organism evidence="3 4">
    <name type="scientific">Lentzea roselyniae</name>
    <dbReference type="NCBI Taxonomy" id="531940"/>
    <lineage>
        <taxon>Bacteria</taxon>
        <taxon>Bacillati</taxon>
        <taxon>Actinomycetota</taxon>
        <taxon>Actinomycetes</taxon>
        <taxon>Pseudonocardiales</taxon>
        <taxon>Pseudonocardiaceae</taxon>
        <taxon>Lentzea</taxon>
    </lineage>
</organism>
<evidence type="ECO:0000259" key="2">
    <source>
        <dbReference type="Pfam" id="PF00535"/>
    </source>
</evidence>
<gene>
    <name evidence="3" type="ORF">GCM10022267_03450</name>
</gene>
<dbReference type="InterPro" id="IPR050834">
    <property type="entry name" value="Glycosyltransf_2"/>
</dbReference>
<sequence length="364" mass="39497">MKAITGRTPEARDQRTAWILSGVTSRSKSLPDVPSLSIVIPVYNEQDWIGRSIEALTTSLDRAGWPAEIVVVDDGSTDGTPKRLVELTGQFGITVVSQENAGRFAARQAGIRAASGERILLLDARVIIEPDAFGFLKDQFLRHPERKVWNGHINVSTDGNPYGGFWAGLVAIGWRRYMANPRLVSFGADEFDVYPKGTGFFCAPRELLEAAARSFESLFDDVKLASDDTRMLRWIAERENIHLTPEFAATYNSRDSFKKFVKHAYFRGTTFVDSYLDSPGPARNALFAAMAVGVVGLVIAAKFPKTALVLVLLGMVAAGAVARKAGASKGQALAVTKLLPVFAASFGSGVVRGLFLALKKALSK</sequence>
<evidence type="ECO:0000313" key="3">
    <source>
        <dbReference type="EMBL" id="GAA3620599.1"/>
    </source>
</evidence>
<keyword evidence="1" id="KW-0472">Membrane</keyword>
<dbReference type="PANTHER" id="PTHR43685:SF2">
    <property type="entry name" value="GLYCOSYLTRANSFERASE 2-LIKE DOMAIN-CONTAINING PROTEIN"/>
    <property type="match status" value="1"/>
</dbReference>
<dbReference type="Pfam" id="PF00535">
    <property type="entry name" value="Glycos_transf_2"/>
    <property type="match status" value="1"/>
</dbReference>
<feature type="transmembrane region" description="Helical" evidence="1">
    <location>
        <begin position="338"/>
        <end position="358"/>
    </location>
</feature>
<keyword evidence="4" id="KW-1185">Reference proteome</keyword>
<evidence type="ECO:0000313" key="4">
    <source>
        <dbReference type="Proteomes" id="UP001500711"/>
    </source>
</evidence>
<dbReference type="CDD" id="cd00761">
    <property type="entry name" value="Glyco_tranf_GTA_type"/>
    <property type="match status" value="1"/>
</dbReference>
<dbReference type="InterPro" id="IPR001173">
    <property type="entry name" value="Glyco_trans_2-like"/>
</dbReference>
<dbReference type="EMBL" id="BAABBE010000001">
    <property type="protein sequence ID" value="GAA3620599.1"/>
    <property type="molecule type" value="Genomic_DNA"/>
</dbReference>
<proteinExistence type="predicted"/>
<keyword evidence="1" id="KW-1133">Transmembrane helix</keyword>
<feature type="domain" description="Glycosyltransferase 2-like" evidence="2">
    <location>
        <begin position="37"/>
        <end position="153"/>
    </location>
</feature>
<dbReference type="Proteomes" id="UP001500711">
    <property type="component" value="Unassembled WGS sequence"/>
</dbReference>